<protein>
    <recommendedName>
        <fullName evidence="2">N-acetylglucosaminylphosphatidylinositol deacetylase</fullName>
        <ecNumber evidence="2">3.5.1.89</ecNumber>
    </recommendedName>
</protein>
<dbReference type="EMBL" id="JAAAIP010000013">
    <property type="protein sequence ID" value="KAG0329616.1"/>
    <property type="molecule type" value="Genomic_DNA"/>
</dbReference>
<evidence type="ECO:0000313" key="4">
    <source>
        <dbReference type="EMBL" id="KAG0329616.1"/>
    </source>
</evidence>
<dbReference type="SUPFAM" id="SSF102588">
    <property type="entry name" value="LmbE-like"/>
    <property type="match status" value="1"/>
</dbReference>
<dbReference type="Proteomes" id="UP000738325">
    <property type="component" value="Unassembled WGS sequence"/>
</dbReference>
<dbReference type="AlphaFoldDB" id="A0A9P6RTV1"/>
<dbReference type="Gene3D" id="3.40.50.10320">
    <property type="entry name" value="LmbE-like"/>
    <property type="match status" value="1"/>
</dbReference>
<evidence type="ECO:0000256" key="1">
    <source>
        <dbReference type="ARBA" id="ARBA00006066"/>
    </source>
</evidence>
<evidence type="ECO:0000313" key="5">
    <source>
        <dbReference type="Proteomes" id="UP000738325"/>
    </source>
</evidence>
<feature type="compositionally biased region" description="Basic and acidic residues" evidence="3">
    <location>
        <begin position="178"/>
        <end position="191"/>
    </location>
</feature>
<feature type="compositionally biased region" description="Polar residues" evidence="3">
    <location>
        <begin position="132"/>
        <end position="141"/>
    </location>
</feature>
<feature type="compositionally biased region" description="Basic and acidic residues" evidence="3">
    <location>
        <begin position="146"/>
        <end position="155"/>
    </location>
</feature>
<dbReference type="InterPro" id="IPR024078">
    <property type="entry name" value="LmbE-like_dom_sf"/>
</dbReference>
<feature type="compositionally biased region" description="Basic residues" evidence="3">
    <location>
        <begin position="107"/>
        <end position="119"/>
    </location>
</feature>
<evidence type="ECO:0000256" key="3">
    <source>
        <dbReference type="SAM" id="MobiDB-lite"/>
    </source>
</evidence>
<keyword evidence="5" id="KW-1185">Reference proteome</keyword>
<evidence type="ECO:0000256" key="2">
    <source>
        <dbReference type="ARBA" id="ARBA00012176"/>
    </source>
</evidence>
<dbReference type="GO" id="GO:0000225">
    <property type="term" value="F:N-acetylglucosaminylphosphatidylinositol deacetylase activity"/>
    <property type="evidence" value="ECO:0007669"/>
    <property type="project" value="UniProtKB-EC"/>
</dbReference>
<dbReference type="OrthoDB" id="2438567at2759"/>
<feature type="region of interest" description="Disordered" evidence="3">
    <location>
        <begin position="103"/>
        <end position="191"/>
    </location>
</feature>
<dbReference type="InterPro" id="IPR003737">
    <property type="entry name" value="GlcNAc_PI_deacetylase-related"/>
</dbReference>
<sequence>MSSLHPSPTIGAANASRAVGGSTYTNRPTMQSRPLSRRRSLLIRVWAALALSLVLGSTGSNCDIGAINSGRSSGVCGFANAIPITVVNYSALAHHQRILISHSSTTVKHHQPKQRHSSHKGSESKQLDTHSETTLLPTGSLHSHHPKDPRTDHGRFRQQKHQQQPAGLQRRERKRAHRDGDKLERGHKPKLDYYQKEYLDMASRVSGKSRDDVAHISQQYSSKLERESLPSSEDNTAATTVTVNDVEVLQLKTVDNSIDSLKDVKVDDQISSSGSEETHTSIVDYAWVPTHGQRGYSIYDEEGKLLTANVEVGSDGPIGYHKVPKKTTTIFYVPHQDDDALAMALSIREHVESGRRVIVHLYSDGINPLLRDIVAGEKPCTVTHSDHPFNLTLQDEVTGRTHEFRNSLKALGVQDSDILETGWSDAEPFLDYDAFKGKLKKLILRYEVKYPGASHRCISGEYDRDPSGRNPTHRACWDVATDLLDEHPRGFPASKQLWDFLFFRTYTFYKPLDHRSAQYIWSLPKYLRFKQRALDQYKRWDPSVGELAWGYHSVKPLIDASYYDPHLYIDMLDNDPTNPQNWFSVDEGSLQGGRDANVHVEHDIDGARVLMDDDHQSGLSELTASGKGADVEDEMWDKKERAEQELFKKSYEEAIKKPDGRRYERNARRHWSW</sequence>
<gene>
    <name evidence="4" type="ORF">BGZ99_001223</name>
</gene>
<proteinExistence type="inferred from homology"/>
<name>A0A9P6RTV1_9FUNG</name>
<comment type="caution">
    <text evidence="4">The sequence shown here is derived from an EMBL/GenBank/DDBJ whole genome shotgun (WGS) entry which is preliminary data.</text>
</comment>
<organism evidence="4 5">
    <name type="scientific">Dissophora globulifera</name>
    <dbReference type="NCBI Taxonomy" id="979702"/>
    <lineage>
        <taxon>Eukaryota</taxon>
        <taxon>Fungi</taxon>
        <taxon>Fungi incertae sedis</taxon>
        <taxon>Mucoromycota</taxon>
        <taxon>Mortierellomycotina</taxon>
        <taxon>Mortierellomycetes</taxon>
        <taxon>Mortierellales</taxon>
        <taxon>Mortierellaceae</taxon>
        <taxon>Dissophora</taxon>
    </lineage>
</organism>
<dbReference type="EC" id="3.5.1.89" evidence="2"/>
<feature type="region of interest" description="Disordered" evidence="3">
    <location>
        <begin position="1"/>
        <end position="34"/>
    </location>
</feature>
<feature type="compositionally biased region" description="Basic and acidic residues" evidence="3">
    <location>
        <begin position="120"/>
        <end position="131"/>
    </location>
</feature>
<comment type="similarity">
    <text evidence="1">Belongs to the PIGL family.</text>
</comment>
<feature type="compositionally biased region" description="Polar residues" evidence="3">
    <location>
        <begin position="22"/>
        <end position="31"/>
    </location>
</feature>
<reference evidence="4" key="1">
    <citation type="journal article" date="2020" name="Fungal Divers.">
        <title>Resolving the Mortierellaceae phylogeny through synthesis of multi-gene phylogenetics and phylogenomics.</title>
        <authorList>
            <person name="Vandepol N."/>
            <person name="Liber J."/>
            <person name="Desiro A."/>
            <person name="Na H."/>
            <person name="Kennedy M."/>
            <person name="Barry K."/>
            <person name="Grigoriev I.V."/>
            <person name="Miller A.N."/>
            <person name="O'Donnell K."/>
            <person name="Stajich J.E."/>
            <person name="Bonito G."/>
        </authorList>
    </citation>
    <scope>NUCLEOTIDE SEQUENCE</scope>
    <source>
        <strain evidence="4">REB-010B</strain>
    </source>
</reference>
<dbReference type="Pfam" id="PF02585">
    <property type="entry name" value="PIG-L"/>
    <property type="match status" value="1"/>
</dbReference>
<accession>A0A9P6RTV1</accession>